<evidence type="ECO:0008006" key="3">
    <source>
        <dbReference type="Google" id="ProtNLM"/>
    </source>
</evidence>
<accession>A0A1I5MNI8</accession>
<evidence type="ECO:0000313" key="2">
    <source>
        <dbReference type="Proteomes" id="UP000183413"/>
    </source>
</evidence>
<gene>
    <name evidence="1" type="ORF">SAMN04489713_111338</name>
</gene>
<dbReference type="eggNOG" id="ENOG502Z7SC">
    <property type="taxonomic scope" value="Bacteria"/>
</dbReference>
<sequence>MTAHVRVRGATVEGQGWPRLRVDDWQETRDTLHMWTQIVGKIRLAHAPLVNHWWQVTLYVSARGLTTSAIPHGTGAFDIEFDFVDHLLLVRTTEGGAREIGLEPMPVSEFYARTMRALDDLGVPTRIQARPNEVDPAIPFAEDDRHASYDAAAAHLFWRQLLQPARVMGEFRSRFAGKVSPVHFFWGAMDLACTRFSGRDAPEHPGGAPNCGDWVMVEGYSRELSSCGFWPGGGEEGAFYAYAYPEPPGFADRPVGPSGAFYSRENGQFLLPYEAVRKAPDPDRALLEFLQDTYEAAADLGHWDRSALEVDPARWSHKARRTVREARG</sequence>
<dbReference type="EMBL" id="FOVH01000011">
    <property type="protein sequence ID" value="SFP10526.1"/>
    <property type="molecule type" value="Genomic_DNA"/>
</dbReference>
<dbReference type="InterPro" id="IPR046038">
    <property type="entry name" value="DUF5996"/>
</dbReference>
<dbReference type="InParanoid" id="A0A1I5MNI8"/>
<reference evidence="1 2" key="1">
    <citation type="submission" date="2016-10" db="EMBL/GenBank/DDBJ databases">
        <authorList>
            <person name="de Groot N.N."/>
        </authorList>
    </citation>
    <scope>NUCLEOTIDE SEQUENCE [LARGE SCALE GENOMIC DNA]</scope>
    <source>
        <strain evidence="1 2">DSM 43067</strain>
    </source>
</reference>
<dbReference type="Pfam" id="PF19459">
    <property type="entry name" value="DUF5996"/>
    <property type="match status" value="1"/>
</dbReference>
<proteinExistence type="predicted"/>
<keyword evidence="2" id="KW-1185">Reference proteome</keyword>
<dbReference type="Proteomes" id="UP000183413">
    <property type="component" value="Unassembled WGS sequence"/>
</dbReference>
<protein>
    <recommendedName>
        <fullName evidence="3">Ava_C0101 and related proteins</fullName>
    </recommendedName>
</protein>
<evidence type="ECO:0000313" key="1">
    <source>
        <dbReference type="EMBL" id="SFP10526.1"/>
    </source>
</evidence>
<name>A0A1I5MNI8_9ACTN</name>
<organism evidence="1 2">
    <name type="scientific">Actinomadura madurae</name>
    <dbReference type="NCBI Taxonomy" id="1993"/>
    <lineage>
        <taxon>Bacteria</taxon>
        <taxon>Bacillati</taxon>
        <taxon>Actinomycetota</taxon>
        <taxon>Actinomycetes</taxon>
        <taxon>Streptosporangiales</taxon>
        <taxon>Thermomonosporaceae</taxon>
        <taxon>Actinomadura</taxon>
    </lineage>
</organism>
<dbReference type="RefSeq" id="WP_075022925.1">
    <property type="nucleotide sequence ID" value="NZ_FOVH01000011.1"/>
</dbReference>
<dbReference type="STRING" id="1993.SAMN04489713_111338"/>
<dbReference type="AlphaFoldDB" id="A0A1I5MNI8"/>